<evidence type="ECO:0000313" key="8">
    <source>
        <dbReference type="Proteomes" id="UP000198636"/>
    </source>
</evidence>
<dbReference type="Proteomes" id="UP000198636">
    <property type="component" value="Unassembled WGS sequence"/>
</dbReference>
<dbReference type="AlphaFoldDB" id="A0A1G5JPF8"/>
<evidence type="ECO:0000256" key="1">
    <source>
        <dbReference type="ARBA" id="ARBA00004141"/>
    </source>
</evidence>
<evidence type="ECO:0000259" key="6">
    <source>
        <dbReference type="PROSITE" id="PS50928"/>
    </source>
</evidence>
<comment type="subcellular location">
    <subcellularLocation>
        <location evidence="5">Cell membrane</location>
        <topology evidence="5">Multi-pass membrane protein</topology>
    </subcellularLocation>
    <subcellularLocation>
        <location evidence="1">Membrane</location>
        <topology evidence="1">Multi-pass membrane protein</topology>
    </subcellularLocation>
</comment>
<dbReference type="GO" id="GO:0005886">
    <property type="term" value="C:plasma membrane"/>
    <property type="evidence" value="ECO:0007669"/>
    <property type="project" value="UniProtKB-SubCell"/>
</dbReference>
<dbReference type="Pfam" id="PF00528">
    <property type="entry name" value="BPD_transp_1"/>
    <property type="match status" value="1"/>
</dbReference>
<evidence type="ECO:0000313" key="7">
    <source>
        <dbReference type="EMBL" id="SCY89598.1"/>
    </source>
</evidence>
<feature type="transmembrane region" description="Helical" evidence="5">
    <location>
        <begin position="166"/>
        <end position="189"/>
    </location>
</feature>
<dbReference type="EMBL" id="FMUS01000020">
    <property type="protein sequence ID" value="SCY89598.1"/>
    <property type="molecule type" value="Genomic_DNA"/>
</dbReference>
<dbReference type="InterPro" id="IPR000515">
    <property type="entry name" value="MetI-like"/>
</dbReference>
<keyword evidence="8" id="KW-1185">Reference proteome</keyword>
<gene>
    <name evidence="7" type="ORF">SAMN03080606_02938</name>
</gene>
<feature type="transmembrane region" description="Helical" evidence="5">
    <location>
        <begin position="268"/>
        <end position="288"/>
    </location>
</feature>
<evidence type="ECO:0000256" key="3">
    <source>
        <dbReference type="ARBA" id="ARBA00022989"/>
    </source>
</evidence>
<dbReference type="STRING" id="1120976.SAMN03080606_02938"/>
<dbReference type="InterPro" id="IPR052730">
    <property type="entry name" value="Sugar_ABC_transporter"/>
</dbReference>
<evidence type="ECO:0000256" key="4">
    <source>
        <dbReference type="ARBA" id="ARBA00023136"/>
    </source>
</evidence>
<evidence type="ECO:0000256" key="2">
    <source>
        <dbReference type="ARBA" id="ARBA00022692"/>
    </source>
</evidence>
<dbReference type="SUPFAM" id="SSF161098">
    <property type="entry name" value="MetI-like"/>
    <property type="match status" value="1"/>
</dbReference>
<dbReference type="InterPro" id="IPR035906">
    <property type="entry name" value="MetI-like_sf"/>
</dbReference>
<dbReference type="CDD" id="cd06261">
    <property type="entry name" value="TM_PBP2"/>
    <property type="match status" value="1"/>
</dbReference>
<feature type="transmembrane region" description="Helical" evidence="5">
    <location>
        <begin position="65"/>
        <end position="91"/>
    </location>
</feature>
<protein>
    <submittedName>
        <fullName evidence="7">Carbohydrate ABC transporter membrane protein 1, CUT1 family</fullName>
    </submittedName>
</protein>
<organism evidence="7 8">
    <name type="scientific">Alkaliphilus peptidifermentans DSM 18978</name>
    <dbReference type="NCBI Taxonomy" id="1120976"/>
    <lineage>
        <taxon>Bacteria</taxon>
        <taxon>Bacillati</taxon>
        <taxon>Bacillota</taxon>
        <taxon>Clostridia</taxon>
        <taxon>Peptostreptococcales</taxon>
        <taxon>Natronincolaceae</taxon>
        <taxon>Alkaliphilus</taxon>
    </lineage>
</organism>
<evidence type="ECO:0000256" key="5">
    <source>
        <dbReference type="RuleBase" id="RU363032"/>
    </source>
</evidence>
<feature type="transmembrane region" description="Helical" evidence="5">
    <location>
        <begin position="103"/>
        <end position="124"/>
    </location>
</feature>
<dbReference type="RefSeq" id="WP_091545141.1">
    <property type="nucleotide sequence ID" value="NZ_FMUS01000020.1"/>
</dbReference>
<keyword evidence="2 5" id="KW-0812">Transmembrane</keyword>
<dbReference type="PANTHER" id="PTHR43759:SF1">
    <property type="entry name" value="GLUCOSE IMPORT SYSTEM PERMEASE PROTEIN GLCT"/>
    <property type="match status" value="1"/>
</dbReference>
<sequence length="298" mass="33678">MRVLNIIKKYKLEIIFIAPLTLYIFYFTLLPILETIRLSFIDRNTSEITLANYSYLLGKSHFRQAFFNTIGITLLGLSMQMTVGLILALILKKNFKGKGIFRSIILTPMGVPTLVSGVALLYIFDTHGFFNELIYRIVEGLKYIGIMSEAYRFIPIDWGGGGFRTLFIIAFGDMWKVTPIVTLLLLAGLEAIPRDVYEATEIDGATTWQTFRYVTIPLLKPAFTMAVILRAVDAFRIFELPMILAGRGTPVLATYAFEEFRVYNNPNVSGAASTILLILIIIFVFLYLKYVDKGEGLT</sequence>
<comment type="similarity">
    <text evidence="5">Belongs to the binding-protein-dependent transport system permease family.</text>
</comment>
<dbReference type="GO" id="GO:0055085">
    <property type="term" value="P:transmembrane transport"/>
    <property type="evidence" value="ECO:0007669"/>
    <property type="project" value="InterPro"/>
</dbReference>
<dbReference type="PROSITE" id="PS50928">
    <property type="entry name" value="ABC_TM1"/>
    <property type="match status" value="1"/>
</dbReference>
<name>A0A1G5JPF8_9FIRM</name>
<accession>A0A1G5JPF8</accession>
<dbReference type="Gene3D" id="1.10.3720.10">
    <property type="entry name" value="MetI-like"/>
    <property type="match status" value="1"/>
</dbReference>
<dbReference type="OrthoDB" id="9787541at2"/>
<feature type="domain" description="ABC transmembrane type-1" evidence="6">
    <location>
        <begin position="66"/>
        <end position="287"/>
    </location>
</feature>
<reference evidence="7 8" key="1">
    <citation type="submission" date="2016-10" db="EMBL/GenBank/DDBJ databases">
        <authorList>
            <person name="de Groot N.N."/>
        </authorList>
    </citation>
    <scope>NUCLEOTIDE SEQUENCE [LARGE SCALE GENOMIC DNA]</scope>
    <source>
        <strain evidence="7 8">DSM 18978</strain>
    </source>
</reference>
<keyword evidence="4 5" id="KW-0472">Membrane</keyword>
<feature type="transmembrane region" description="Helical" evidence="5">
    <location>
        <begin position="12"/>
        <end position="33"/>
    </location>
</feature>
<feature type="transmembrane region" description="Helical" evidence="5">
    <location>
        <begin position="210"/>
        <end position="232"/>
    </location>
</feature>
<keyword evidence="3 5" id="KW-1133">Transmembrane helix</keyword>
<proteinExistence type="inferred from homology"/>
<dbReference type="PANTHER" id="PTHR43759">
    <property type="entry name" value="TREHALOSE TRANSPORT SYSTEM PERMEASE PROTEIN SUGA"/>
    <property type="match status" value="1"/>
</dbReference>
<keyword evidence="5" id="KW-0813">Transport</keyword>